<dbReference type="EMBL" id="FMJD01000008">
    <property type="protein sequence ID" value="SCM76419.1"/>
    <property type="molecule type" value="Genomic_DNA"/>
</dbReference>
<dbReference type="GO" id="GO:0051082">
    <property type="term" value="F:unfolded protein binding"/>
    <property type="evidence" value="ECO:0007669"/>
    <property type="project" value="InterPro"/>
</dbReference>
<dbReference type="AlphaFoldDB" id="A0A212LGA7"/>
<dbReference type="InterPro" id="IPR003765">
    <property type="entry name" value="NO3_reductase_chaperone_NarJ"/>
</dbReference>
<dbReference type="GO" id="GO:0042128">
    <property type="term" value="P:nitrate assimilation"/>
    <property type="evidence" value="ECO:0007669"/>
    <property type="project" value="UniProtKB-KW"/>
</dbReference>
<dbReference type="NCBIfam" id="TIGR00684">
    <property type="entry name" value="narJ"/>
    <property type="match status" value="1"/>
</dbReference>
<reference evidence="3" key="1">
    <citation type="submission" date="2016-08" db="EMBL/GenBank/DDBJ databases">
        <authorList>
            <person name="Seilhamer J.J."/>
        </authorList>
    </citation>
    <scope>NUCLEOTIDE SEQUENCE</scope>
    <source>
        <strain evidence="3">86</strain>
    </source>
</reference>
<proteinExistence type="predicted"/>
<evidence type="ECO:0000256" key="1">
    <source>
        <dbReference type="ARBA" id="ARBA00023063"/>
    </source>
</evidence>
<dbReference type="GO" id="GO:0016530">
    <property type="term" value="F:metallochaperone activity"/>
    <property type="evidence" value="ECO:0007669"/>
    <property type="project" value="TreeGrafter"/>
</dbReference>
<dbReference type="RefSeq" id="WP_288196608.1">
    <property type="nucleotide sequence ID" value="NZ_LT608334.1"/>
</dbReference>
<dbReference type="GO" id="GO:0051131">
    <property type="term" value="P:chaperone-mediated protein complex assembly"/>
    <property type="evidence" value="ECO:0007669"/>
    <property type="project" value="InterPro"/>
</dbReference>
<dbReference type="SUPFAM" id="SSF89155">
    <property type="entry name" value="TorD-like"/>
    <property type="match status" value="1"/>
</dbReference>
<gene>
    <name evidence="3" type="primary">narW</name>
    <name evidence="3" type="ORF">KL86PLE_40224</name>
</gene>
<dbReference type="EC" id="1.7.99.4" evidence="3"/>
<evidence type="ECO:0000256" key="2">
    <source>
        <dbReference type="SAM" id="MobiDB-lite"/>
    </source>
</evidence>
<dbReference type="PANTHER" id="PTHR43680">
    <property type="entry name" value="NITRATE REDUCTASE MOLYBDENUM COFACTOR ASSEMBLY CHAPERONE"/>
    <property type="match status" value="1"/>
</dbReference>
<dbReference type="Gene3D" id="1.10.3480.10">
    <property type="entry name" value="TorD-like"/>
    <property type="match status" value="1"/>
</dbReference>
<keyword evidence="3" id="KW-0560">Oxidoreductase</keyword>
<protein>
    <submittedName>
        <fullName evidence="3">Nitrate reductase 2 (NRZ), delta subunit (Assembly subunit)</fullName>
        <ecNumber evidence="3">1.7.99.4</ecNumber>
    </submittedName>
</protein>
<evidence type="ECO:0000313" key="3">
    <source>
        <dbReference type="EMBL" id="SCM76419.1"/>
    </source>
</evidence>
<accession>A0A212LGA7</accession>
<keyword evidence="1" id="KW-0534">Nitrate assimilation</keyword>
<feature type="compositionally biased region" description="Basic and acidic residues" evidence="2">
    <location>
        <begin position="213"/>
        <end position="225"/>
    </location>
</feature>
<sequence>MSNTLRALSVLLAYPTEGLREAVADIGSVLVDEGLVSARERADLWPLLAELRNDDLYDLQERYVELFDRSRSLTLNLFEHVHGESRDRGQAMVDLAALYERGGLTMTANELPDYLPLLLEYASTRPIGEARQLLADIAPIVAALRGRLADRGSVYAGVFGALLVLSGSANAEPVELAEPRDIDADWAEDPVAFGPEAAPGCSSDRTMSRIRAARRDARSEETNHV</sequence>
<dbReference type="InterPro" id="IPR036411">
    <property type="entry name" value="TorD-like_sf"/>
</dbReference>
<dbReference type="GO" id="GO:0016491">
    <property type="term" value="F:oxidoreductase activity"/>
    <property type="evidence" value="ECO:0007669"/>
    <property type="project" value="UniProtKB-KW"/>
</dbReference>
<dbReference type="InterPro" id="IPR020945">
    <property type="entry name" value="DMSO/NO3_reduct_chaperone"/>
</dbReference>
<dbReference type="Pfam" id="PF02613">
    <property type="entry name" value="Nitrate_red_del"/>
    <property type="match status" value="1"/>
</dbReference>
<feature type="region of interest" description="Disordered" evidence="2">
    <location>
        <begin position="193"/>
        <end position="225"/>
    </location>
</feature>
<dbReference type="PANTHER" id="PTHR43680:SF2">
    <property type="entry name" value="NITRATE REDUCTASE MOLYBDENUM COFACTOR ASSEMBLY CHAPERONE NARJ"/>
    <property type="match status" value="1"/>
</dbReference>
<name>A0A212LGA7_9HYPH</name>
<organism evidence="3">
    <name type="scientific">uncultured Pleomorphomonas sp</name>
    <dbReference type="NCBI Taxonomy" id="442121"/>
    <lineage>
        <taxon>Bacteria</taxon>
        <taxon>Pseudomonadati</taxon>
        <taxon>Pseudomonadota</taxon>
        <taxon>Alphaproteobacteria</taxon>
        <taxon>Hyphomicrobiales</taxon>
        <taxon>Pleomorphomonadaceae</taxon>
        <taxon>Pleomorphomonas</taxon>
        <taxon>environmental samples</taxon>
    </lineage>
</organism>